<proteinExistence type="predicted"/>
<keyword evidence="2" id="KW-1185">Reference proteome</keyword>
<dbReference type="Proteomes" id="UP000046393">
    <property type="component" value="Unplaced"/>
</dbReference>
<feature type="signal peptide" evidence="1">
    <location>
        <begin position="1"/>
        <end position="20"/>
    </location>
</feature>
<evidence type="ECO:0000313" key="3">
    <source>
        <dbReference type="WBParaSite" id="SMUV_0000556801-mRNA-1"/>
    </source>
</evidence>
<reference evidence="3" key="1">
    <citation type="submission" date="2017-02" db="UniProtKB">
        <authorList>
            <consortium name="WormBaseParasite"/>
        </authorList>
    </citation>
    <scope>IDENTIFICATION</scope>
</reference>
<feature type="chain" id="PRO_5005893201" evidence="1">
    <location>
        <begin position="21"/>
        <end position="210"/>
    </location>
</feature>
<keyword evidence="1" id="KW-0732">Signal</keyword>
<organism evidence="2 3">
    <name type="scientific">Syphacia muris</name>
    <dbReference type="NCBI Taxonomy" id="451379"/>
    <lineage>
        <taxon>Eukaryota</taxon>
        <taxon>Metazoa</taxon>
        <taxon>Ecdysozoa</taxon>
        <taxon>Nematoda</taxon>
        <taxon>Chromadorea</taxon>
        <taxon>Rhabditida</taxon>
        <taxon>Spirurina</taxon>
        <taxon>Oxyuridomorpha</taxon>
        <taxon>Oxyuroidea</taxon>
        <taxon>Oxyuridae</taxon>
        <taxon>Syphacia</taxon>
    </lineage>
</organism>
<protein>
    <submittedName>
        <fullName evidence="3">Titin</fullName>
    </submittedName>
</protein>
<evidence type="ECO:0000256" key="1">
    <source>
        <dbReference type="SAM" id="SignalP"/>
    </source>
</evidence>
<dbReference type="WBParaSite" id="SMUV_0000556801-mRNA-1">
    <property type="protein sequence ID" value="SMUV_0000556801-mRNA-1"/>
    <property type="gene ID" value="SMUV_0000556801"/>
</dbReference>
<evidence type="ECO:0000313" key="2">
    <source>
        <dbReference type="Proteomes" id="UP000046393"/>
    </source>
</evidence>
<name>A0A0N5ALY1_9BILA</name>
<dbReference type="AlphaFoldDB" id="A0A0N5ALY1"/>
<sequence>MMLLFLIFAVAAVLDRPSSLISPEVIELAPRQTTLLKRPSVFITRRPKILLRESPRIVSKTDSSRLVLQEPSRLVLQKPPRLVLQESPRLILQASPRLVLQEPPRYVLREPPKLLIRDQPKLILPEDPHVLVPTAPKRRKRFTRIAACPCGYQIIERNQPTYNVKTKVAAPVYILPKHGPVVSEPNRIRRPEVAIEAAEKPKIFGILSEA</sequence>
<accession>A0A0N5ALY1</accession>